<proteinExistence type="predicted"/>
<dbReference type="AlphaFoldDB" id="A0A642PTT0"/>
<accession>A0A642PTT0</accession>
<dbReference type="Proteomes" id="UP000448877">
    <property type="component" value="Unassembled WGS sequence"/>
</dbReference>
<dbReference type="RefSeq" id="WP_149920260.1">
    <property type="nucleotide sequence ID" value="NZ_VVYV01000029.1"/>
</dbReference>
<feature type="region of interest" description="Disordered" evidence="1">
    <location>
        <begin position="408"/>
        <end position="433"/>
    </location>
</feature>
<sequence length="433" mass="48550">MTFKFWNKKTPESVVEPVKERSYFETVAETGTTKRMLQDTAPTVTGPEMAMKLATVYRCVSILSGSIASLPLQLLRKKNGVFMVDEDNPVNYLLSLCPNGRQSAFEMIRNALITMINQGNAYIYPDWRGGELQSLVLLSPGSVSYDKLLNIYLVNDPVNNIYETLDPDEIIHLRNLSLDGGYTGVSTIRYAASTMNISASANYQSERNFRPGNTYKGFISGDSDSTTKGYVQYQENQLEDAAERFRKELQSGETITYLPGLLKFNALSMSPADIQLLEIMKFTVLELCRFYGVHPDMAFAGQSQNYKASEMSQVQYMTGTLQPILRQIENEFFMKLIPRRVASKYRIRFDIESFYQTDLETIATFYEKQILNGLSTVNELRAKAGKAPVPGGDVAMISCNVQPIIGAKRKDENVKNENSGNKVPPTNGEDSVV</sequence>
<dbReference type="NCBIfam" id="TIGR01537">
    <property type="entry name" value="portal_HK97"/>
    <property type="match status" value="1"/>
</dbReference>
<dbReference type="InterPro" id="IPR006944">
    <property type="entry name" value="Phage/GTA_portal"/>
</dbReference>
<protein>
    <submittedName>
        <fullName evidence="2">Phage portal protein</fullName>
    </submittedName>
</protein>
<evidence type="ECO:0000313" key="3">
    <source>
        <dbReference type="Proteomes" id="UP000448877"/>
    </source>
</evidence>
<reference evidence="2 3" key="1">
    <citation type="journal article" date="2019" name="Nat. Med.">
        <title>A library of human gut bacterial isolates paired with longitudinal multiomics data enables mechanistic microbiome research.</title>
        <authorList>
            <person name="Poyet M."/>
            <person name="Groussin M."/>
            <person name="Gibbons S.M."/>
            <person name="Avila-Pacheco J."/>
            <person name="Jiang X."/>
            <person name="Kearney S.M."/>
            <person name="Perrotta A.R."/>
            <person name="Berdy B."/>
            <person name="Zhao S."/>
            <person name="Lieberman T.D."/>
            <person name="Swanson P.K."/>
            <person name="Smith M."/>
            <person name="Roesemann S."/>
            <person name="Alexander J.E."/>
            <person name="Rich S.A."/>
            <person name="Livny J."/>
            <person name="Vlamakis H."/>
            <person name="Clish C."/>
            <person name="Bullock K."/>
            <person name="Deik A."/>
            <person name="Scott J."/>
            <person name="Pierce K.A."/>
            <person name="Xavier R.J."/>
            <person name="Alm E.J."/>
        </authorList>
    </citation>
    <scope>NUCLEOTIDE SEQUENCE [LARGE SCALE GENOMIC DNA]</scope>
    <source>
        <strain evidence="2 3">BIOML-A6</strain>
    </source>
</reference>
<evidence type="ECO:0000313" key="2">
    <source>
        <dbReference type="EMBL" id="KAA5415988.1"/>
    </source>
</evidence>
<dbReference type="EMBL" id="VVYV01000029">
    <property type="protein sequence ID" value="KAA5415988.1"/>
    <property type="molecule type" value="Genomic_DNA"/>
</dbReference>
<dbReference type="Pfam" id="PF04860">
    <property type="entry name" value="Phage_portal"/>
    <property type="match status" value="1"/>
</dbReference>
<comment type="caution">
    <text evidence="2">The sequence shown here is derived from an EMBL/GenBank/DDBJ whole genome shotgun (WGS) entry which is preliminary data.</text>
</comment>
<gene>
    <name evidence="2" type="ORF">F2Y81_16620</name>
</gene>
<organism evidence="2 3">
    <name type="scientific">Bacteroides cellulosilyticus</name>
    <dbReference type="NCBI Taxonomy" id="246787"/>
    <lineage>
        <taxon>Bacteria</taxon>
        <taxon>Pseudomonadati</taxon>
        <taxon>Bacteroidota</taxon>
        <taxon>Bacteroidia</taxon>
        <taxon>Bacteroidales</taxon>
        <taxon>Bacteroidaceae</taxon>
        <taxon>Bacteroides</taxon>
    </lineage>
</organism>
<evidence type="ECO:0000256" key="1">
    <source>
        <dbReference type="SAM" id="MobiDB-lite"/>
    </source>
</evidence>
<dbReference type="InterPro" id="IPR006427">
    <property type="entry name" value="Portal_HK97"/>
</dbReference>
<name>A0A642PTT0_9BACE</name>